<evidence type="ECO:0000256" key="5">
    <source>
        <dbReference type="ARBA" id="ARBA00023163"/>
    </source>
</evidence>
<feature type="modified residue" description="4-aspartylphosphate" evidence="6">
    <location>
        <position position="56"/>
    </location>
</feature>
<dbReference type="InterPro" id="IPR000792">
    <property type="entry name" value="Tscrpt_reg_LuxR_C"/>
</dbReference>
<dbReference type="GO" id="GO:0006355">
    <property type="term" value="P:regulation of DNA-templated transcription"/>
    <property type="evidence" value="ECO:0007669"/>
    <property type="project" value="InterPro"/>
</dbReference>
<dbReference type="CDD" id="cd06170">
    <property type="entry name" value="LuxR_C_like"/>
    <property type="match status" value="1"/>
</dbReference>
<feature type="domain" description="HTH luxR-type" evidence="7">
    <location>
        <begin position="137"/>
        <end position="202"/>
    </location>
</feature>
<protein>
    <submittedName>
        <fullName evidence="9">DNA-binding response regulator</fullName>
    </submittedName>
</protein>
<evidence type="ECO:0000256" key="6">
    <source>
        <dbReference type="PROSITE-ProRule" id="PRU00169"/>
    </source>
</evidence>
<reference evidence="9 10" key="2">
    <citation type="journal article" date="2018" name="Int. J. Syst. Evol. Microbiol.">
        <title>Marinobacterium aestuarii sp. nov., a benzene-degrading marine bacterium isolated from estuary sediment.</title>
        <authorList>
            <person name="Bae S.S."/>
            <person name="Jung J."/>
            <person name="Chung D."/>
            <person name="Baek K."/>
        </authorList>
    </citation>
    <scope>NUCLEOTIDE SEQUENCE [LARGE SCALE GENOMIC DNA]</scope>
    <source>
        <strain evidence="9 10">ST58-10</strain>
    </source>
</reference>
<keyword evidence="10" id="KW-1185">Reference proteome</keyword>
<evidence type="ECO:0000313" key="10">
    <source>
        <dbReference type="Proteomes" id="UP000078070"/>
    </source>
</evidence>
<dbReference type="FunFam" id="3.40.50.2300:FF:000018">
    <property type="entry name" value="DNA-binding transcriptional regulator NtrC"/>
    <property type="match status" value="1"/>
</dbReference>
<dbReference type="RefSeq" id="WP_067381688.1">
    <property type="nucleotide sequence ID" value="NZ_CP015839.1"/>
</dbReference>
<feature type="domain" description="Response regulatory" evidence="8">
    <location>
        <begin position="8"/>
        <end position="121"/>
    </location>
</feature>
<organism evidence="9 10">
    <name type="scientific">Marinobacterium aestuarii</name>
    <dbReference type="NCBI Taxonomy" id="1821621"/>
    <lineage>
        <taxon>Bacteria</taxon>
        <taxon>Pseudomonadati</taxon>
        <taxon>Pseudomonadota</taxon>
        <taxon>Gammaproteobacteria</taxon>
        <taxon>Oceanospirillales</taxon>
        <taxon>Oceanospirillaceae</taxon>
        <taxon>Marinobacterium</taxon>
    </lineage>
</organism>
<keyword evidence="5" id="KW-0804">Transcription</keyword>
<dbReference type="OrthoDB" id="9802186at2"/>
<name>A0A1A9EYX8_9GAMM</name>
<dbReference type="PROSITE" id="PS50043">
    <property type="entry name" value="HTH_LUXR_2"/>
    <property type="match status" value="1"/>
</dbReference>
<dbReference type="PROSITE" id="PS50110">
    <property type="entry name" value="RESPONSE_REGULATORY"/>
    <property type="match status" value="1"/>
</dbReference>
<reference evidence="10" key="1">
    <citation type="submission" date="2016-05" db="EMBL/GenBank/DDBJ databases">
        <authorList>
            <person name="Baek K."/>
            <person name="Yang S.-J."/>
        </authorList>
    </citation>
    <scope>NUCLEOTIDE SEQUENCE [LARGE SCALE GENOMIC DNA]</scope>
    <source>
        <strain evidence="10">ST58-10</strain>
    </source>
</reference>
<dbReference type="Pfam" id="PF00072">
    <property type="entry name" value="Response_reg"/>
    <property type="match status" value="1"/>
</dbReference>
<keyword evidence="3" id="KW-0805">Transcription regulation</keyword>
<dbReference type="Gene3D" id="3.40.50.2300">
    <property type="match status" value="1"/>
</dbReference>
<dbReference type="InterPro" id="IPR001789">
    <property type="entry name" value="Sig_transdc_resp-reg_receiver"/>
</dbReference>
<accession>A0A1A9EYX8</accession>
<dbReference type="EMBL" id="CP015839">
    <property type="protein sequence ID" value="ANG62848.1"/>
    <property type="molecule type" value="Genomic_DNA"/>
</dbReference>
<dbReference type="SMART" id="SM00421">
    <property type="entry name" value="HTH_LUXR"/>
    <property type="match status" value="1"/>
</dbReference>
<dbReference type="AlphaFoldDB" id="A0A1A9EYX8"/>
<proteinExistence type="predicted"/>
<dbReference type="STRING" id="1821621.A8C75_10370"/>
<dbReference type="PANTHER" id="PTHR44688">
    <property type="entry name" value="DNA-BINDING TRANSCRIPTIONAL ACTIVATOR DEVR_DOSR"/>
    <property type="match status" value="1"/>
</dbReference>
<dbReference type="Pfam" id="PF00196">
    <property type="entry name" value="GerE"/>
    <property type="match status" value="1"/>
</dbReference>
<dbReference type="SMART" id="SM00448">
    <property type="entry name" value="REC"/>
    <property type="match status" value="1"/>
</dbReference>
<evidence type="ECO:0000256" key="1">
    <source>
        <dbReference type="ARBA" id="ARBA00022553"/>
    </source>
</evidence>
<dbReference type="GO" id="GO:0003677">
    <property type="term" value="F:DNA binding"/>
    <property type="evidence" value="ECO:0007669"/>
    <property type="project" value="UniProtKB-KW"/>
</dbReference>
<dbReference type="Gene3D" id="1.10.10.10">
    <property type="entry name" value="Winged helix-like DNA-binding domain superfamily/Winged helix DNA-binding domain"/>
    <property type="match status" value="1"/>
</dbReference>
<keyword evidence="2" id="KW-0902">Two-component regulatory system</keyword>
<evidence type="ECO:0000313" key="9">
    <source>
        <dbReference type="EMBL" id="ANG62848.1"/>
    </source>
</evidence>
<evidence type="ECO:0000259" key="8">
    <source>
        <dbReference type="PROSITE" id="PS50110"/>
    </source>
</evidence>
<keyword evidence="4 9" id="KW-0238">DNA-binding</keyword>
<dbReference type="PANTHER" id="PTHR44688:SF16">
    <property type="entry name" value="DNA-BINDING TRANSCRIPTIONAL ACTIVATOR DEVR_DOSR"/>
    <property type="match status" value="1"/>
</dbReference>
<dbReference type="PROSITE" id="PS00622">
    <property type="entry name" value="HTH_LUXR_1"/>
    <property type="match status" value="1"/>
</dbReference>
<dbReference type="GO" id="GO:0000160">
    <property type="term" value="P:phosphorelay signal transduction system"/>
    <property type="evidence" value="ECO:0007669"/>
    <property type="project" value="UniProtKB-KW"/>
</dbReference>
<evidence type="ECO:0000256" key="3">
    <source>
        <dbReference type="ARBA" id="ARBA00023015"/>
    </source>
</evidence>
<dbReference type="SUPFAM" id="SSF52172">
    <property type="entry name" value="CheY-like"/>
    <property type="match status" value="1"/>
</dbReference>
<dbReference type="PRINTS" id="PR00038">
    <property type="entry name" value="HTHLUXR"/>
</dbReference>
<gene>
    <name evidence="9" type="ORF">A8C75_10370</name>
</gene>
<evidence type="ECO:0000256" key="2">
    <source>
        <dbReference type="ARBA" id="ARBA00023012"/>
    </source>
</evidence>
<evidence type="ECO:0000259" key="7">
    <source>
        <dbReference type="PROSITE" id="PS50043"/>
    </source>
</evidence>
<dbReference type="Proteomes" id="UP000078070">
    <property type="component" value="Chromosome"/>
</dbReference>
<evidence type="ECO:0000256" key="4">
    <source>
        <dbReference type="ARBA" id="ARBA00023125"/>
    </source>
</evidence>
<dbReference type="InterPro" id="IPR036388">
    <property type="entry name" value="WH-like_DNA-bd_sf"/>
</dbReference>
<dbReference type="KEGG" id="mars:A8C75_10370"/>
<keyword evidence="1 6" id="KW-0597">Phosphoprotein</keyword>
<dbReference type="InterPro" id="IPR011006">
    <property type="entry name" value="CheY-like_superfamily"/>
</dbReference>
<sequence length="204" mass="22335">MKTPPDGTVFIVDDDDDFRASMQWLLESDGLSVTSFNSARAFLDGYDGSPGCMLLDVRMPDISGLALQQMLLEKGIELPIIVLSGHGDIPMAVTAIKNGAMDFLEKPFDDALLLHRVGLGLRQACELQQQKDQQAHTRGRYDSLSRREKEVMALVVAGRANREIAEDLGISPKTVEVHRARVMNKMEASSLPVLVTQAAQLGLS</sequence>